<evidence type="ECO:0000313" key="3">
    <source>
        <dbReference type="Proteomes" id="UP001174936"/>
    </source>
</evidence>
<keyword evidence="1" id="KW-1133">Transmembrane helix</keyword>
<reference evidence="2" key="1">
    <citation type="submission" date="2023-06" db="EMBL/GenBank/DDBJ databases">
        <title>Genome-scale phylogeny and comparative genomics of the fungal order Sordariales.</title>
        <authorList>
            <consortium name="Lawrence Berkeley National Laboratory"/>
            <person name="Hensen N."/>
            <person name="Bonometti L."/>
            <person name="Westerberg I."/>
            <person name="Brannstrom I.O."/>
            <person name="Guillou S."/>
            <person name="Cros-Aarteil S."/>
            <person name="Calhoun S."/>
            <person name="Haridas S."/>
            <person name="Kuo A."/>
            <person name="Mondo S."/>
            <person name="Pangilinan J."/>
            <person name="Riley R."/>
            <person name="Labutti K."/>
            <person name="Andreopoulos B."/>
            <person name="Lipzen A."/>
            <person name="Chen C."/>
            <person name="Yanf M."/>
            <person name="Daum C."/>
            <person name="Ng V."/>
            <person name="Clum A."/>
            <person name="Steindorff A."/>
            <person name="Ohm R."/>
            <person name="Martin F."/>
            <person name="Silar P."/>
            <person name="Natvig D."/>
            <person name="Lalanne C."/>
            <person name="Gautier V."/>
            <person name="Ament-Velasquez S.L."/>
            <person name="Kruys A."/>
            <person name="Hutchinson M.I."/>
            <person name="Powell A.J."/>
            <person name="Barry K."/>
            <person name="Miller A.N."/>
            <person name="Grigoriev I.V."/>
            <person name="Debuchy R."/>
            <person name="Gladieux P."/>
            <person name="Thoren M.H."/>
            <person name="Johannesson H."/>
        </authorList>
    </citation>
    <scope>NUCLEOTIDE SEQUENCE</scope>
    <source>
        <strain evidence="2">SMH2532-1</strain>
    </source>
</reference>
<proteinExistence type="predicted"/>
<protein>
    <submittedName>
        <fullName evidence="2">Uncharacterized protein</fullName>
    </submittedName>
</protein>
<dbReference type="Proteomes" id="UP001174936">
    <property type="component" value="Unassembled WGS sequence"/>
</dbReference>
<name>A0AA39XZC5_9PEZI</name>
<keyword evidence="1" id="KW-0812">Transmembrane</keyword>
<feature type="transmembrane region" description="Helical" evidence="1">
    <location>
        <begin position="7"/>
        <end position="28"/>
    </location>
</feature>
<dbReference type="EMBL" id="JAULSV010000005">
    <property type="protein sequence ID" value="KAK0643097.1"/>
    <property type="molecule type" value="Genomic_DNA"/>
</dbReference>
<gene>
    <name evidence="2" type="ORF">B0T16DRAFT_415319</name>
</gene>
<keyword evidence="1" id="KW-0472">Membrane</keyword>
<feature type="transmembrane region" description="Helical" evidence="1">
    <location>
        <begin position="34"/>
        <end position="56"/>
    </location>
</feature>
<feature type="transmembrane region" description="Helical" evidence="1">
    <location>
        <begin position="68"/>
        <end position="95"/>
    </location>
</feature>
<sequence length="102" mass="12053">MWSLGCTLIYMYALKGILFILYFIFIFVPDTPVIQVLISLTGTYPFSCIIALHWLVSISDPYPFRKMVVFFWVFFFGVFCVFVLTFCVFCVFVFFRVCQQET</sequence>
<accession>A0AA39XZC5</accession>
<dbReference type="AlphaFoldDB" id="A0AA39XZC5"/>
<organism evidence="2 3">
    <name type="scientific">Cercophora newfieldiana</name>
    <dbReference type="NCBI Taxonomy" id="92897"/>
    <lineage>
        <taxon>Eukaryota</taxon>
        <taxon>Fungi</taxon>
        <taxon>Dikarya</taxon>
        <taxon>Ascomycota</taxon>
        <taxon>Pezizomycotina</taxon>
        <taxon>Sordariomycetes</taxon>
        <taxon>Sordariomycetidae</taxon>
        <taxon>Sordariales</taxon>
        <taxon>Lasiosphaeriaceae</taxon>
        <taxon>Cercophora</taxon>
    </lineage>
</organism>
<evidence type="ECO:0000256" key="1">
    <source>
        <dbReference type="SAM" id="Phobius"/>
    </source>
</evidence>
<evidence type="ECO:0000313" key="2">
    <source>
        <dbReference type="EMBL" id="KAK0643097.1"/>
    </source>
</evidence>
<keyword evidence="3" id="KW-1185">Reference proteome</keyword>
<comment type="caution">
    <text evidence="2">The sequence shown here is derived from an EMBL/GenBank/DDBJ whole genome shotgun (WGS) entry which is preliminary data.</text>
</comment>